<proteinExistence type="inferred from homology"/>
<gene>
    <name evidence="4" type="ORF">DEBR0S5_09956G</name>
</gene>
<comment type="subcellular location">
    <subcellularLocation>
        <location evidence="1">Mitochondrion</location>
    </subcellularLocation>
</comment>
<dbReference type="Proteomes" id="UP000478008">
    <property type="component" value="Unassembled WGS sequence"/>
</dbReference>
<dbReference type="Pfam" id="PF10937">
    <property type="entry name" value="Kgd4-YMR31"/>
    <property type="match status" value="1"/>
</dbReference>
<keyword evidence="2" id="KW-0496">Mitochondrion</keyword>
<sequence>MKATLRALTKYHPMIKFIGGPHPIPKNVTSKVHPCAPGNLLPSTASATPINQYSNFGIFQSRNSLSKRFRYHQIDNLEIADIDSGGAAILIH</sequence>
<evidence type="ECO:0000256" key="2">
    <source>
        <dbReference type="ARBA" id="ARBA00023128"/>
    </source>
</evidence>
<dbReference type="InterPro" id="IPR020373">
    <property type="entry name" value="Kgd4/YMR-31"/>
</dbReference>
<evidence type="ECO:0000256" key="1">
    <source>
        <dbReference type="ARBA" id="ARBA00004173"/>
    </source>
</evidence>
<dbReference type="STRING" id="5007.A0A3F2Y6X8"/>
<dbReference type="GO" id="GO:0006103">
    <property type="term" value="P:2-oxoglutarate metabolic process"/>
    <property type="evidence" value="ECO:0007669"/>
    <property type="project" value="InterPro"/>
</dbReference>
<accession>A0A3F2Y6X8</accession>
<organism evidence="4 5">
    <name type="scientific">Dekkera bruxellensis</name>
    <name type="common">Brettanomyces custersii</name>
    <dbReference type="NCBI Taxonomy" id="5007"/>
    <lineage>
        <taxon>Eukaryota</taxon>
        <taxon>Fungi</taxon>
        <taxon>Dikarya</taxon>
        <taxon>Ascomycota</taxon>
        <taxon>Saccharomycotina</taxon>
        <taxon>Pichiomycetes</taxon>
        <taxon>Pichiales</taxon>
        <taxon>Pichiaceae</taxon>
        <taxon>Brettanomyces</taxon>
    </lineage>
</organism>
<keyword evidence="5" id="KW-1185">Reference proteome</keyword>
<name>A0A3F2Y6X8_DEKBR</name>
<protein>
    <submittedName>
        <fullName evidence="4">DEBR0S5_09956g1_1</fullName>
    </submittedName>
</protein>
<evidence type="ECO:0000313" key="4">
    <source>
        <dbReference type="EMBL" id="VUG19709.1"/>
    </source>
</evidence>
<reference evidence="4 5" key="1">
    <citation type="submission" date="2019-07" db="EMBL/GenBank/DDBJ databases">
        <authorList>
            <person name="Friedrich A."/>
            <person name="Schacherer J."/>
        </authorList>
    </citation>
    <scope>NUCLEOTIDE SEQUENCE [LARGE SCALE GENOMIC DNA]</scope>
</reference>
<dbReference type="OMA" id="KFIGGPH"/>
<dbReference type="AlphaFoldDB" id="A0A3F2Y6X8"/>
<dbReference type="GO" id="GO:0005739">
    <property type="term" value="C:mitochondrion"/>
    <property type="evidence" value="ECO:0007669"/>
    <property type="project" value="UniProtKB-SubCell"/>
</dbReference>
<comment type="similarity">
    <text evidence="3">Belongs to the alpha-ketoglutarate dehydrogenase component 4 family.</text>
</comment>
<evidence type="ECO:0000313" key="5">
    <source>
        <dbReference type="Proteomes" id="UP000478008"/>
    </source>
</evidence>
<dbReference type="EMBL" id="CABFWN010000005">
    <property type="protein sequence ID" value="VUG19709.1"/>
    <property type="molecule type" value="Genomic_DNA"/>
</dbReference>
<evidence type="ECO:0000256" key="3">
    <source>
        <dbReference type="ARBA" id="ARBA00043970"/>
    </source>
</evidence>